<sequence>MSPASCRCRVTTGDNKPTAVPLVAAVDTRDAVAHTHRVTHAVAVAAPVASSRPCRPRRCRHFPRLPPNLNPESVARAVAAVCRPPARPLAPPVTLPCHSVYPRRRFVIPLTPALSAAAHFRLLPPPGASSRVLVACAVALVARPFLVASLSLALLHPLWGFPPCAGRPVTTPTTTSIAHAPSSPLAAHSVAIASYARSLVASMLPALLPPSATRRRQTSSPSRATIPPSFTSTHSVRCRTTAIGPANSALPATVPAAVISMFPHSYLPD</sequence>
<protein>
    <submittedName>
        <fullName evidence="2">Uncharacterized protein</fullName>
    </submittedName>
</protein>
<feature type="compositionally biased region" description="Polar residues" evidence="1">
    <location>
        <begin position="218"/>
        <end position="233"/>
    </location>
</feature>
<evidence type="ECO:0000313" key="2">
    <source>
        <dbReference type="EMBL" id="KAF7378523.1"/>
    </source>
</evidence>
<gene>
    <name evidence="2" type="ORF">MSAN_00280000</name>
</gene>
<feature type="region of interest" description="Disordered" evidence="1">
    <location>
        <begin position="211"/>
        <end position="233"/>
    </location>
</feature>
<comment type="caution">
    <text evidence="2">The sequence shown here is derived from an EMBL/GenBank/DDBJ whole genome shotgun (WGS) entry which is preliminary data.</text>
</comment>
<dbReference type="EMBL" id="JACAZH010000001">
    <property type="protein sequence ID" value="KAF7378523.1"/>
    <property type="molecule type" value="Genomic_DNA"/>
</dbReference>
<organism evidence="2 3">
    <name type="scientific">Mycena sanguinolenta</name>
    <dbReference type="NCBI Taxonomy" id="230812"/>
    <lineage>
        <taxon>Eukaryota</taxon>
        <taxon>Fungi</taxon>
        <taxon>Dikarya</taxon>
        <taxon>Basidiomycota</taxon>
        <taxon>Agaricomycotina</taxon>
        <taxon>Agaricomycetes</taxon>
        <taxon>Agaricomycetidae</taxon>
        <taxon>Agaricales</taxon>
        <taxon>Marasmiineae</taxon>
        <taxon>Mycenaceae</taxon>
        <taxon>Mycena</taxon>
    </lineage>
</organism>
<evidence type="ECO:0000256" key="1">
    <source>
        <dbReference type="SAM" id="MobiDB-lite"/>
    </source>
</evidence>
<proteinExistence type="predicted"/>
<keyword evidence="3" id="KW-1185">Reference proteome</keyword>
<reference evidence="2" key="1">
    <citation type="submission" date="2020-05" db="EMBL/GenBank/DDBJ databases">
        <title>Mycena genomes resolve the evolution of fungal bioluminescence.</title>
        <authorList>
            <person name="Tsai I.J."/>
        </authorList>
    </citation>
    <scope>NUCLEOTIDE SEQUENCE</scope>
    <source>
        <strain evidence="2">160909Yilan</strain>
    </source>
</reference>
<accession>A0A8H7DN63</accession>
<dbReference type="Proteomes" id="UP000623467">
    <property type="component" value="Unassembled WGS sequence"/>
</dbReference>
<name>A0A8H7DN63_9AGAR</name>
<dbReference type="AlphaFoldDB" id="A0A8H7DN63"/>
<evidence type="ECO:0000313" key="3">
    <source>
        <dbReference type="Proteomes" id="UP000623467"/>
    </source>
</evidence>